<dbReference type="InterPro" id="IPR036691">
    <property type="entry name" value="Endo/exonu/phosph_ase_sf"/>
</dbReference>
<dbReference type="OrthoDB" id="9802724at2"/>
<dbReference type="InterPro" id="IPR005135">
    <property type="entry name" value="Endo/exonuclease/phosphatase"/>
</dbReference>
<dbReference type="STRING" id="216432.CA2559_04510"/>
<dbReference type="Gene3D" id="3.60.10.10">
    <property type="entry name" value="Endonuclease/exonuclease/phosphatase"/>
    <property type="match status" value="1"/>
</dbReference>
<gene>
    <name evidence="2" type="ordered locus">CA2559_04510</name>
</gene>
<keyword evidence="3" id="KW-1185">Reference proteome</keyword>
<organism evidence="2 3">
    <name type="scientific">Croceibacter atlanticus (strain ATCC BAA-628 / JCM 21780 / CIP 108009 / IAM 15332 / KCTC 12090 / HTCC2559)</name>
    <dbReference type="NCBI Taxonomy" id="216432"/>
    <lineage>
        <taxon>Bacteria</taxon>
        <taxon>Pseudomonadati</taxon>
        <taxon>Bacteroidota</taxon>
        <taxon>Flavobacteriia</taxon>
        <taxon>Flavobacteriales</taxon>
        <taxon>Flavobacteriaceae</taxon>
        <taxon>Croceibacter</taxon>
    </lineage>
</organism>
<protein>
    <recommendedName>
        <fullName evidence="1">Endonuclease/exonuclease/phosphatase domain-containing protein</fullName>
    </recommendedName>
</protein>
<dbReference type="GeneID" id="89452693"/>
<evidence type="ECO:0000313" key="2">
    <source>
        <dbReference type="EMBL" id="EAP87991.1"/>
    </source>
</evidence>
<dbReference type="GO" id="GO:0003824">
    <property type="term" value="F:catalytic activity"/>
    <property type="evidence" value="ECO:0007669"/>
    <property type="project" value="InterPro"/>
</dbReference>
<reference evidence="2 3" key="1">
    <citation type="journal article" date="2010" name="J. Bacteriol.">
        <title>The complete genome sequence of Croceibacter atlanticus HTCC2559T.</title>
        <authorList>
            <person name="Oh H.M."/>
            <person name="Kang I."/>
            <person name="Ferriera S."/>
            <person name="Giovannoni S.J."/>
            <person name="Cho J.C."/>
        </authorList>
    </citation>
    <scope>NUCLEOTIDE SEQUENCE [LARGE SCALE GENOMIC DNA]</scope>
    <source>
        <strain evidence="3">ATCC BAA-628 / HTCC2559 / KCTC 12090</strain>
    </source>
</reference>
<dbReference type="PANTHER" id="PTHR42834:SF1">
    <property type="entry name" value="ENDONUCLEASE_EXONUCLEASE_PHOSPHATASE FAMILY PROTEIN (AFU_ORTHOLOGUE AFUA_3G09210)"/>
    <property type="match status" value="1"/>
</dbReference>
<dbReference type="KEGG" id="cat:CA2559_04510"/>
<evidence type="ECO:0000313" key="3">
    <source>
        <dbReference type="Proteomes" id="UP000002297"/>
    </source>
</evidence>
<evidence type="ECO:0000259" key="1">
    <source>
        <dbReference type="Pfam" id="PF19580"/>
    </source>
</evidence>
<feature type="domain" description="Endonuclease/exonuclease/phosphatase" evidence="1">
    <location>
        <begin position="16"/>
        <end position="322"/>
    </location>
</feature>
<dbReference type="SUPFAM" id="SSF56219">
    <property type="entry name" value="DNase I-like"/>
    <property type="match status" value="1"/>
</dbReference>
<dbReference type="Pfam" id="PF19580">
    <property type="entry name" value="Exo_endo_phos_3"/>
    <property type="match status" value="1"/>
</dbReference>
<sequence>MKLPNFFKKKKKSLYTIAFYNVENLFDHIQDTNILDTDFIPTSDRKWDQNRYEKKLNKIAKVIASIGTSDTHKHPPLIIGLAEVENKKVLKDLVNTEALSSLKYDFVHYNSPDERGIDTALLYRKNYVNITQSKSHELYIETPEGIRDFTRDILQVSCTLLQEQITFLVNHWPSRRDGSGLTEYKRVNAASKNKAILRALSKEQPNQRFIVMGDFNDDPHDNSIKSLIEFGLYNPMETLLTKSKGTTKYKGHWNLFDQVIISHSFLKYQKKKLNFKSASIYDPEFLKQRHGKYKGTPHRTFGGRNYTGGYSDHFPVYVTLEKLE</sequence>
<dbReference type="eggNOG" id="COG2374">
    <property type="taxonomic scope" value="Bacteria"/>
</dbReference>
<dbReference type="RefSeq" id="WP_013186667.1">
    <property type="nucleotide sequence ID" value="NC_014230.1"/>
</dbReference>
<dbReference type="EMBL" id="CP002046">
    <property type="protein sequence ID" value="EAP87991.1"/>
    <property type="molecule type" value="Genomic_DNA"/>
</dbReference>
<dbReference type="PANTHER" id="PTHR42834">
    <property type="entry name" value="ENDONUCLEASE/EXONUCLEASE/PHOSPHATASE FAMILY PROTEIN (AFU_ORTHOLOGUE AFUA_3G09210)"/>
    <property type="match status" value="1"/>
</dbReference>
<name>A3U6X4_CROAH</name>
<dbReference type="AlphaFoldDB" id="A3U6X4"/>
<dbReference type="Proteomes" id="UP000002297">
    <property type="component" value="Chromosome"/>
</dbReference>
<dbReference type="HOGENOM" id="CLU_058239_1_0_10"/>
<proteinExistence type="predicted"/>
<accession>A3U6X4</accession>